<keyword evidence="4" id="KW-1185">Reference proteome</keyword>
<keyword evidence="2" id="KW-0472">Membrane</keyword>
<evidence type="ECO:0000313" key="3">
    <source>
        <dbReference type="EMBL" id="PVX74079.1"/>
    </source>
</evidence>
<evidence type="ECO:0000256" key="2">
    <source>
        <dbReference type="SAM" id="Phobius"/>
    </source>
</evidence>
<dbReference type="RefSeq" id="WP_112174837.1">
    <property type="nucleotide sequence ID" value="NZ_QEOB01000020.1"/>
</dbReference>
<dbReference type="EMBL" id="QEOB01000020">
    <property type="protein sequence ID" value="PVX74079.1"/>
    <property type="molecule type" value="Genomic_DNA"/>
</dbReference>
<comment type="caution">
    <text evidence="3">The sequence shown here is derived from an EMBL/GenBank/DDBJ whole genome shotgun (WGS) entry which is preliminary data.</text>
</comment>
<feature type="compositionally biased region" description="Basic and acidic residues" evidence="1">
    <location>
        <begin position="216"/>
        <end position="233"/>
    </location>
</feature>
<feature type="compositionally biased region" description="Low complexity" evidence="1">
    <location>
        <begin position="182"/>
        <end position="194"/>
    </location>
</feature>
<evidence type="ECO:0000313" key="4">
    <source>
        <dbReference type="Proteomes" id="UP000245712"/>
    </source>
</evidence>
<feature type="region of interest" description="Disordered" evidence="1">
    <location>
        <begin position="179"/>
        <end position="233"/>
    </location>
</feature>
<feature type="transmembrane region" description="Helical" evidence="2">
    <location>
        <begin position="40"/>
        <end position="62"/>
    </location>
</feature>
<gene>
    <name evidence="3" type="ORF">C7402_12067</name>
</gene>
<dbReference type="Proteomes" id="UP000245712">
    <property type="component" value="Unassembled WGS sequence"/>
</dbReference>
<name>A0ABX5KCE3_9BURK</name>
<protein>
    <submittedName>
        <fullName evidence="3">Type IV pilus assembly protein PilN</fullName>
    </submittedName>
</protein>
<keyword evidence="2" id="KW-0812">Transmembrane</keyword>
<evidence type="ECO:0000256" key="1">
    <source>
        <dbReference type="SAM" id="MobiDB-lite"/>
    </source>
</evidence>
<accession>A0ABX5KCE3</accession>
<proteinExistence type="predicted"/>
<reference evidence="3 4" key="1">
    <citation type="submission" date="2018-05" db="EMBL/GenBank/DDBJ databases">
        <title>Genomic Encyclopedia of Type Strains, Phase IV (KMG-V): Genome sequencing to study the core and pangenomes of soil and plant-associated prokaryotes.</title>
        <authorList>
            <person name="Whitman W."/>
        </authorList>
    </citation>
    <scope>NUCLEOTIDE SEQUENCE [LARGE SCALE GENOMIC DNA]</scope>
    <source>
        <strain evidence="3 4">SCZa-39</strain>
    </source>
</reference>
<sequence>MTGAVSGGRAVRIVSPRALGGFNLLPWRQRAIRRLRRRRLFEWLAAAVAGGACALGVVLWQFEERGGIEARRDVLEQPLAHWRAPLGEAQRLAREAEARRTGEQLARQHARAATRLFALADALASGVPPGTGLEQLAQFADETDLLASAADESAAAAWLGRLRALPGVETVSVRELKRATPAGGARAGSSSSARPQEGEPIRVAAHLVWQGASDVPRADRPGVQRSPAAKEAK</sequence>
<keyword evidence="2" id="KW-1133">Transmembrane helix</keyword>
<organism evidence="3 4">
    <name type="scientific">Paraburkholderia unamae</name>
    <dbReference type="NCBI Taxonomy" id="219649"/>
    <lineage>
        <taxon>Bacteria</taxon>
        <taxon>Pseudomonadati</taxon>
        <taxon>Pseudomonadota</taxon>
        <taxon>Betaproteobacteria</taxon>
        <taxon>Burkholderiales</taxon>
        <taxon>Burkholderiaceae</taxon>
        <taxon>Paraburkholderia</taxon>
    </lineage>
</organism>